<dbReference type="OrthoDB" id="205623at2759"/>
<dbReference type="InParanoid" id="A0A200QU12"/>
<dbReference type="Proteomes" id="UP000195402">
    <property type="component" value="Unassembled WGS sequence"/>
</dbReference>
<proteinExistence type="inferred from homology"/>
<dbReference type="EMBL" id="MVGT01001064">
    <property type="protein sequence ID" value="OVA13943.1"/>
    <property type="molecule type" value="Genomic_DNA"/>
</dbReference>
<evidence type="ECO:0000256" key="3">
    <source>
        <dbReference type="RuleBase" id="RU361155"/>
    </source>
</evidence>
<gene>
    <name evidence="5" type="ORF">BVC80_1787g10</name>
</gene>
<name>A0A200QU12_MACCD</name>
<evidence type="ECO:0000256" key="2">
    <source>
        <dbReference type="ARBA" id="ARBA00022679"/>
    </source>
</evidence>
<comment type="similarity">
    <text evidence="1 3">Belongs to the sulfotransferase 1 family.</text>
</comment>
<dbReference type="PANTHER" id="PTHR11783">
    <property type="entry name" value="SULFOTRANSFERASE SULT"/>
    <property type="match status" value="1"/>
</dbReference>
<comment type="caution">
    <text evidence="5">The sequence shown here is derived from an EMBL/GenBank/DDBJ whole genome shotgun (WGS) entry which is preliminary data.</text>
</comment>
<sequence>MDSSEVKNFLEEGESLVSQETKDLLSSLPREEGCAVDYIYQFQGFWFTEVHLQGVLTCQRQFKAHDNDLLLVTNPKSGTTWLKAMAFAIVNRRFYSSTTKNHPLLTNNPHELVPLLEEVYVLDHVELDLTCTAGGFVQSSSRLFSTHMPYLFLPQICQGQLTPKDTLISLWHFMNKLRPKNLEPNSLEEVFELYCKGAVGYGPFWDHVLGYWKESLERPEMVCFLKFEDMKKEPKLHLKRLAEFLGHPFSLEEETQGVVDEIVRLCSFENMSNLEVNKTGKMATTGLEKNAYFRKSKVGDYVNYLTSEMIERLDQIIKEKFHGSSLNF</sequence>
<dbReference type="OMA" id="VMFMRYD"/>
<evidence type="ECO:0000256" key="1">
    <source>
        <dbReference type="ARBA" id="ARBA00005771"/>
    </source>
</evidence>
<dbReference type="EC" id="2.8.2.-" evidence="3"/>
<dbReference type="Gene3D" id="3.40.50.300">
    <property type="entry name" value="P-loop containing nucleotide triphosphate hydrolases"/>
    <property type="match status" value="1"/>
</dbReference>
<evidence type="ECO:0000313" key="5">
    <source>
        <dbReference type="EMBL" id="OVA13943.1"/>
    </source>
</evidence>
<reference evidence="5 6" key="1">
    <citation type="journal article" date="2017" name="Mol. Plant">
        <title>The Genome of Medicinal Plant Macleaya cordata Provides New Insights into Benzylisoquinoline Alkaloids Metabolism.</title>
        <authorList>
            <person name="Liu X."/>
            <person name="Liu Y."/>
            <person name="Huang P."/>
            <person name="Ma Y."/>
            <person name="Qing Z."/>
            <person name="Tang Q."/>
            <person name="Cao H."/>
            <person name="Cheng P."/>
            <person name="Zheng Y."/>
            <person name="Yuan Z."/>
            <person name="Zhou Y."/>
            <person name="Liu J."/>
            <person name="Tang Z."/>
            <person name="Zhuo Y."/>
            <person name="Zhang Y."/>
            <person name="Yu L."/>
            <person name="Huang J."/>
            <person name="Yang P."/>
            <person name="Peng Q."/>
            <person name="Zhang J."/>
            <person name="Jiang W."/>
            <person name="Zhang Z."/>
            <person name="Lin K."/>
            <person name="Ro D.K."/>
            <person name="Chen X."/>
            <person name="Xiong X."/>
            <person name="Shang Y."/>
            <person name="Huang S."/>
            <person name="Zeng J."/>
        </authorList>
    </citation>
    <scope>NUCLEOTIDE SEQUENCE [LARGE SCALE GENOMIC DNA]</scope>
    <source>
        <strain evidence="6">cv. BLH2017</strain>
        <tissue evidence="5">Root</tissue>
    </source>
</reference>
<organism evidence="5 6">
    <name type="scientific">Macleaya cordata</name>
    <name type="common">Five-seeded plume-poppy</name>
    <name type="synonym">Bocconia cordata</name>
    <dbReference type="NCBI Taxonomy" id="56857"/>
    <lineage>
        <taxon>Eukaryota</taxon>
        <taxon>Viridiplantae</taxon>
        <taxon>Streptophyta</taxon>
        <taxon>Embryophyta</taxon>
        <taxon>Tracheophyta</taxon>
        <taxon>Spermatophyta</taxon>
        <taxon>Magnoliopsida</taxon>
        <taxon>Ranunculales</taxon>
        <taxon>Papaveraceae</taxon>
        <taxon>Papaveroideae</taxon>
        <taxon>Macleaya</taxon>
    </lineage>
</organism>
<dbReference type="FunCoup" id="A0A200QU12">
    <property type="interactions" value="48"/>
</dbReference>
<evidence type="ECO:0000259" key="4">
    <source>
        <dbReference type="Pfam" id="PF00685"/>
    </source>
</evidence>
<dbReference type="InterPro" id="IPR027417">
    <property type="entry name" value="P-loop_NTPase"/>
</dbReference>
<protein>
    <recommendedName>
        <fullName evidence="3">Sulfotransferase</fullName>
        <ecNumber evidence="3">2.8.2.-</ecNumber>
    </recommendedName>
</protein>
<dbReference type="InterPro" id="IPR000863">
    <property type="entry name" value="Sulfotransferase_dom"/>
</dbReference>
<dbReference type="GO" id="GO:0008146">
    <property type="term" value="F:sulfotransferase activity"/>
    <property type="evidence" value="ECO:0007669"/>
    <property type="project" value="InterPro"/>
</dbReference>
<feature type="domain" description="Sulfotransferase" evidence="4">
    <location>
        <begin position="66"/>
        <end position="324"/>
    </location>
</feature>
<accession>A0A200QU12</accession>
<keyword evidence="2 3" id="KW-0808">Transferase</keyword>
<evidence type="ECO:0000313" key="6">
    <source>
        <dbReference type="Proteomes" id="UP000195402"/>
    </source>
</evidence>
<keyword evidence="6" id="KW-1185">Reference proteome</keyword>
<dbReference type="AlphaFoldDB" id="A0A200QU12"/>
<dbReference type="SUPFAM" id="SSF52540">
    <property type="entry name" value="P-loop containing nucleoside triphosphate hydrolases"/>
    <property type="match status" value="1"/>
</dbReference>
<dbReference type="Pfam" id="PF00685">
    <property type="entry name" value="Sulfotransfer_1"/>
    <property type="match status" value="1"/>
</dbReference>